<dbReference type="Proteomes" id="UP000244089">
    <property type="component" value="Unassembled WGS sequence"/>
</dbReference>
<feature type="transmembrane region" description="Helical" evidence="1">
    <location>
        <begin position="107"/>
        <end position="124"/>
    </location>
</feature>
<proteinExistence type="predicted"/>
<name>A0A2T5RL20_9FIRM</name>
<organism evidence="4 5">
    <name type="scientific">Halanaerobium saccharolyticum</name>
    <dbReference type="NCBI Taxonomy" id="43595"/>
    <lineage>
        <taxon>Bacteria</taxon>
        <taxon>Bacillati</taxon>
        <taxon>Bacillota</taxon>
        <taxon>Clostridia</taxon>
        <taxon>Halanaerobiales</taxon>
        <taxon>Halanaerobiaceae</taxon>
        <taxon>Halanaerobium</taxon>
    </lineage>
</organism>
<comment type="caution">
    <text evidence="4">The sequence shown here is derived from an EMBL/GenBank/DDBJ whole genome shotgun (WGS) entry which is preliminary data.</text>
</comment>
<dbReference type="PROSITE" id="PS50887">
    <property type="entry name" value="GGDEF"/>
    <property type="match status" value="1"/>
</dbReference>
<dbReference type="Pfam" id="PF00990">
    <property type="entry name" value="GGDEF"/>
    <property type="match status" value="1"/>
</dbReference>
<feature type="domain" description="GGDEF" evidence="2">
    <location>
        <begin position="398"/>
        <end position="528"/>
    </location>
</feature>
<dbReference type="EMBL" id="QAXS01000009">
    <property type="protein sequence ID" value="PTV99820.1"/>
    <property type="molecule type" value="Genomic_DNA"/>
</dbReference>
<dbReference type="InterPro" id="IPR003018">
    <property type="entry name" value="GAF"/>
</dbReference>
<keyword evidence="1" id="KW-0812">Transmembrane</keyword>
<evidence type="ECO:0000259" key="2">
    <source>
        <dbReference type="PROSITE" id="PS50887"/>
    </source>
</evidence>
<dbReference type="Pfam" id="PF01590">
    <property type="entry name" value="GAF"/>
    <property type="match status" value="1"/>
</dbReference>
<feature type="transmembrane region" description="Helical" evidence="1">
    <location>
        <begin position="84"/>
        <end position="101"/>
    </location>
</feature>
<protein>
    <submittedName>
        <fullName evidence="4">Diguanylate cyclase (GGDEF)-like protein</fullName>
    </submittedName>
</protein>
<feature type="transmembrane region" description="Helical" evidence="1">
    <location>
        <begin position="131"/>
        <end position="147"/>
    </location>
</feature>
<dbReference type="InterPro" id="IPR003607">
    <property type="entry name" value="HD/PDEase_dom"/>
</dbReference>
<dbReference type="SMART" id="SM00267">
    <property type="entry name" value="GGDEF"/>
    <property type="match status" value="1"/>
</dbReference>
<dbReference type="InterPro" id="IPR000160">
    <property type="entry name" value="GGDEF_dom"/>
</dbReference>
<evidence type="ECO:0000313" key="5">
    <source>
        <dbReference type="Proteomes" id="UP000244089"/>
    </source>
</evidence>
<accession>A0A2T5RL20</accession>
<dbReference type="CDD" id="cd01949">
    <property type="entry name" value="GGDEF"/>
    <property type="match status" value="1"/>
</dbReference>
<sequence length="703" mass="80744">MIKKWKGSFFKAGMKKLEENLNFYRKILILTAAAYLIFAVVYKFTAGVSDPMSSAERLISTLVFLSTFALSYKSEWLRKNIEGFTFFLSLLAIFQLFYYTYFQNFTVELAILIIFVTAVFNLIFNLNLLKFMSDLLLVLVMIFSLYFSDSGQIIVPLYFSSYLMITALSFYVSYSIEQSQSRIAKNVEELREQYQFQKTLADVSSRLVNLGLDNFNFKINESLKVLGEFFGIDRSYIFKISEDKKTMSNKFEWTAPGIKSQKDRLQNLSTEKFNWWFERLNNRETIVIESVEELEAEAAPEKEILREQDVSSLVVMPILIGEDLYGFFGFDLVDSELNFSQPVLNQLKIFTDVITTAISKHLDNLKIRELSYYDSLTGLYNRRFFEVELERLDSKRQLPISILMADLNGLKIINDSYGHKMGDQMLKKAAEILKSSLREEDILARQGGDEFIILLPQTDQKTSAEIIQRIKEKTGKIDGLELPLSIAVGQATKFSPEEDIGEVIKAADNQMYENKLSESRSSKSNIVQGLINVLDTKSSETKEHALRMTKLAFDFGEKLGLTESDQNRLSLLATLHDIGKINISESILNKVDKLTDQEWEVMKKHTEQGYKIASSSEEFASVAEEIFSHHENWDGSGYPRQLQQKEIPYLARIISLVDAYDVMTHERPYSKAMSKEEAIKEIKKCSGTQFDPELAAKFIEMLQ</sequence>
<dbReference type="Gene3D" id="3.30.450.40">
    <property type="match status" value="1"/>
</dbReference>
<dbReference type="SUPFAM" id="SSF109604">
    <property type="entry name" value="HD-domain/PDEase-like"/>
    <property type="match status" value="1"/>
</dbReference>
<dbReference type="InterPro" id="IPR029016">
    <property type="entry name" value="GAF-like_dom_sf"/>
</dbReference>
<dbReference type="InterPro" id="IPR037522">
    <property type="entry name" value="HD_GYP_dom"/>
</dbReference>
<feature type="domain" description="HD-GYP" evidence="3">
    <location>
        <begin position="519"/>
        <end position="703"/>
    </location>
</feature>
<dbReference type="PANTHER" id="PTHR45228">
    <property type="entry name" value="CYCLIC DI-GMP PHOSPHODIESTERASE TM_0186-RELATED"/>
    <property type="match status" value="1"/>
</dbReference>
<dbReference type="Gene3D" id="3.30.70.270">
    <property type="match status" value="1"/>
</dbReference>
<evidence type="ECO:0000259" key="3">
    <source>
        <dbReference type="PROSITE" id="PS51832"/>
    </source>
</evidence>
<dbReference type="Gene3D" id="1.10.3210.10">
    <property type="entry name" value="Hypothetical protein af1432"/>
    <property type="match status" value="1"/>
</dbReference>
<dbReference type="PROSITE" id="PS51832">
    <property type="entry name" value="HD_GYP"/>
    <property type="match status" value="1"/>
</dbReference>
<reference evidence="4 5" key="1">
    <citation type="submission" date="2018-04" db="EMBL/GenBank/DDBJ databases">
        <title>Subsurface microbial communities from deep shales in Ohio and West Virginia, USA.</title>
        <authorList>
            <person name="Wrighton K."/>
        </authorList>
    </citation>
    <scope>NUCLEOTIDE SEQUENCE [LARGE SCALE GENOMIC DNA]</scope>
    <source>
        <strain evidence="4 5">WC1</strain>
    </source>
</reference>
<dbReference type="InterPro" id="IPR029787">
    <property type="entry name" value="Nucleotide_cyclase"/>
</dbReference>
<dbReference type="Pfam" id="PF13487">
    <property type="entry name" value="HD_5"/>
    <property type="match status" value="1"/>
</dbReference>
<dbReference type="NCBIfam" id="TIGR00254">
    <property type="entry name" value="GGDEF"/>
    <property type="match status" value="1"/>
</dbReference>
<dbReference type="PANTHER" id="PTHR45228:SF1">
    <property type="entry name" value="CYCLIC DI-GMP PHOSPHODIESTERASE TM_0186"/>
    <property type="match status" value="1"/>
</dbReference>
<dbReference type="AlphaFoldDB" id="A0A2T5RL20"/>
<dbReference type="InterPro" id="IPR043128">
    <property type="entry name" value="Rev_trsase/Diguanyl_cyclase"/>
</dbReference>
<dbReference type="SUPFAM" id="SSF55073">
    <property type="entry name" value="Nucleotide cyclase"/>
    <property type="match status" value="1"/>
</dbReference>
<dbReference type="SMART" id="SM00471">
    <property type="entry name" value="HDc"/>
    <property type="match status" value="1"/>
</dbReference>
<dbReference type="InterPro" id="IPR052020">
    <property type="entry name" value="Cyclic_di-GMP/3'3'-cGAMP_PDE"/>
</dbReference>
<gene>
    <name evidence="4" type="ORF">C8C76_10942</name>
</gene>
<dbReference type="SUPFAM" id="SSF55781">
    <property type="entry name" value="GAF domain-like"/>
    <property type="match status" value="1"/>
</dbReference>
<feature type="transmembrane region" description="Helical" evidence="1">
    <location>
        <begin position="54"/>
        <end position="72"/>
    </location>
</feature>
<dbReference type="CDD" id="cd00077">
    <property type="entry name" value="HDc"/>
    <property type="match status" value="1"/>
</dbReference>
<keyword evidence="1" id="KW-1133">Transmembrane helix</keyword>
<feature type="transmembrane region" description="Helical" evidence="1">
    <location>
        <begin position="21"/>
        <end position="42"/>
    </location>
</feature>
<keyword evidence="1" id="KW-0472">Membrane</keyword>
<evidence type="ECO:0000256" key="1">
    <source>
        <dbReference type="SAM" id="Phobius"/>
    </source>
</evidence>
<evidence type="ECO:0000313" key="4">
    <source>
        <dbReference type="EMBL" id="PTV99820.1"/>
    </source>
</evidence>